<accession>A0ABY6Z8E0</accession>
<dbReference type="InterPro" id="IPR027417">
    <property type="entry name" value="P-loop_NTPase"/>
</dbReference>
<evidence type="ECO:0000256" key="2">
    <source>
        <dbReference type="ARBA" id="ARBA00022840"/>
    </source>
</evidence>
<protein>
    <submittedName>
        <fullName evidence="4">Stage III sporulation protein AA</fullName>
    </submittedName>
</protein>
<keyword evidence="1" id="KW-0547">Nucleotide-binding</keyword>
<dbReference type="InterPro" id="IPR045735">
    <property type="entry name" value="Spore_III_AA_AAA+_ATPase"/>
</dbReference>
<dbReference type="Proteomes" id="UP001164803">
    <property type="component" value="Chromosome"/>
</dbReference>
<keyword evidence="2" id="KW-0067">ATP-binding</keyword>
<reference evidence="4" key="1">
    <citation type="submission" date="2022-08" db="EMBL/GenBank/DDBJ databases">
        <title>Alicyclobacillus dauci DSM2870, complete genome.</title>
        <authorList>
            <person name="Wang Q."/>
            <person name="Cai R."/>
            <person name="Wang Z."/>
        </authorList>
    </citation>
    <scope>NUCLEOTIDE SEQUENCE</scope>
    <source>
        <strain evidence="4">DSM 28700</strain>
    </source>
</reference>
<dbReference type="Pfam" id="PF19568">
    <property type="entry name" value="Spore_III_AA"/>
    <property type="match status" value="1"/>
</dbReference>
<evidence type="ECO:0000259" key="3">
    <source>
        <dbReference type="SMART" id="SM00382"/>
    </source>
</evidence>
<keyword evidence="5" id="KW-1185">Reference proteome</keyword>
<dbReference type="Gene3D" id="3.40.50.300">
    <property type="entry name" value="P-loop containing nucleotide triphosphate hydrolases"/>
    <property type="match status" value="1"/>
</dbReference>
<dbReference type="EMBL" id="CP104064">
    <property type="protein sequence ID" value="WAH38995.1"/>
    <property type="molecule type" value="Genomic_DNA"/>
</dbReference>
<name>A0ABY6Z8E0_9BACL</name>
<gene>
    <name evidence="4" type="primary">spoIIIAA</name>
    <name evidence="4" type="ORF">NZD86_11190</name>
</gene>
<proteinExistence type="predicted"/>
<evidence type="ECO:0000313" key="4">
    <source>
        <dbReference type="EMBL" id="WAH38995.1"/>
    </source>
</evidence>
<dbReference type="PANTHER" id="PTHR20953:SF3">
    <property type="entry name" value="P-LOOP CONTAINING NUCLEOSIDE TRIPHOSPHATE HYDROLASES SUPERFAMILY PROTEIN"/>
    <property type="match status" value="1"/>
</dbReference>
<organism evidence="4 5">
    <name type="scientific">Alicyclobacillus dauci</name>
    <dbReference type="NCBI Taxonomy" id="1475485"/>
    <lineage>
        <taxon>Bacteria</taxon>
        <taxon>Bacillati</taxon>
        <taxon>Bacillota</taxon>
        <taxon>Bacilli</taxon>
        <taxon>Bacillales</taxon>
        <taxon>Alicyclobacillaceae</taxon>
        <taxon>Alicyclobacillus</taxon>
    </lineage>
</organism>
<dbReference type="SMART" id="SM00382">
    <property type="entry name" value="AAA"/>
    <property type="match status" value="1"/>
</dbReference>
<evidence type="ECO:0000313" key="5">
    <source>
        <dbReference type="Proteomes" id="UP001164803"/>
    </source>
</evidence>
<dbReference type="InterPro" id="IPR003593">
    <property type="entry name" value="AAA+_ATPase"/>
</dbReference>
<dbReference type="NCBIfam" id="TIGR02858">
    <property type="entry name" value="spore_III_AA"/>
    <property type="match status" value="1"/>
</dbReference>
<dbReference type="SUPFAM" id="SSF52540">
    <property type="entry name" value="P-loop containing nucleoside triphosphate hydrolases"/>
    <property type="match status" value="1"/>
</dbReference>
<evidence type="ECO:0000256" key="1">
    <source>
        <dbReference type="ARBA" id="ARBA00022741"/>
    </source>
</evidence>
<dbReference type="InterPro" id="IPR014217">
    <property type="entry name" value="Spore_III_AA"/>
</dbReference>
<dbReference type="PANTHER" id="PTHR20953">
    <property type="entry name" value="KINASE-RELATED"/>
    <property type="match status" value="1"/>
</dbReference>
<sequence length="330" mass="36134">MSIPFTEGKPPKPWRRALAILPSELEERILGLDTSLLDGLEEVRLRVGQPLELCGRHGSLFLKTTTGVTAHVTEGLRLSSGHLNQVIQNVTQFSLYAVEEELRRGFITIPGGHRVGVAGRMVLDRDGHVKSIRTISSLNVRIAREIPGVGSSIRSHLYDKSDGRPLSTLILSPPQCGKTTLIRDLARQWSESLLVRRKYPAKVAIVDERSEIAGCVEGVPQFAVGPRTDVLDGCPKAEGMLMAIRSLSPDIIITDEIGRVEDADAIMEATHAGVAVIATAHASRLDEWRRRPNMDTLFTARAFSRYVLLSRKNGPGTVDAVLDETGRVLS</sequence>
<feature type="domain" description="AAA+ ATPase" evidence="3">
    <location>
        <begin position="164"/>
        <end position="313"/>
    </location>
</feature>